<dbReference type="RefSeq" id="WP_270897873.1">
    <property type="nucleotide sequence ID" value="NZ_JBHSPF010000057.1"/>
</dbReference>
<evidence type="ECO:0000313" key="2">
    <source>
        <dbReference type="Proteomes" id="UP001596143"/>
    </source>
</evidence>
<gene>
    <name evidence="1" type="ORF">ACFPTR_10395</name>
</gene>
<organism evidence="1 2">
    <name type="scientific">Aliibacillus thermotolerans</name>
    <dbReference type="NCBI Taxonomy" id="1834418"/>
    <lineage>
        <taxon>Bacteria</taxon>
        <taxon>Bacillati</taxon>
        <taxon>Bacillota</taxon>
        <taxon>Bacilli</taxon>
        <taxon>Bacillales</taxon>
        <taxon>Bacillaceae</taxon>
        <taxon>Aliibacillus</taxon>
    </lineage>
</organism>
<reference evidence="2" key="1">
    <citation type="journal article" date="2019" name="Int. J. Syst. Evol. Microbiol.">
        <title>The Global Catalogue of Microorganisms (GCM) 10K type strain sequencing project: providing services to taxonomists for standard genome sequencing and annotation.</title>
        <authorList>
            <consortium name="The Broad Institute Genomics Platform"/>
            <consortium name="The Broad Institute Genome Sequencing Center for Infectious Disease"/>
            <person name="Wu L."/>
            <person name="Ma J."/>
        </authorList>
    </citation>
    <scope>NUCLEOTIDE SEQUENCE [LARGE SCALE GENOMIC DNA]</scope>
    <source>
        <strain evidence="2">CGMCC 1.15790</strain>
    </source>
</reference>
<dbReference type="Proteomes" id="UP001596143">
    <property type="component" value="Unassembled WGS sequence"/>
</dbReference>
<dbReference type="EMBL" id="JBHSPF010000057">
    <property type="protein sequence ID" value="MFC5629272.1"/>
    <property type="molecule type" value="Genomic_DNA"/>
</dbReference>
<comment type="caution">
    <text evidence="1">The sequence shown here is derived from an EMBL/GenBank/DDBJ whole genome shotgun (WGS) entry which is preliminary data.</text>
</comment>
<keyword evidence="2" id="KW-1185">Reference proteome</keyword>
<name>A0ABW0U723_9BACI</name>
<protein>
    <submittedName>
        <fullName evidence="1">Uncharacterized protein</fullName>
    </submittedName>
</protein>
<sequence length="82" mass="10161">MRGLLINEKERQELQHILKRELEEILLDYEDRRIDGTVKKTMEEKYQLVLSLYRRISSQAEFKKYALSFHQMREKRNMKKKM</sequence>
<evidence type="ECO:0000313" key="1">
    <source>
        <dbReference type="EMBL" id="MFC5629272.1"/>
    </source>
</evidence>
<proteinExistence type="predicted"/>
<accession>A0ABW0U723</accession>